<evidence type="ECO:0000259" key="7">
    <source>
        <dbReference type="Pfam" id="PF07167"/>
    </source>
</evidence>
<dbReference type="RefSeq" id="WP_188659624.1">
    <property type="nucleotide sequence ID" value="NZ_BMIH01000004.1"/>
</dbReference>
<dbReference type="InterPro" id="IPR010963">
    <property type="entry name" value="PHA_synth_I"/>
</dbReference>
<evidence type="ECO:0000256" key="1">
    <source>
        <dbReference type="ARBA" id="ARBA00004496"/>
    </source>
</evidence>
<evidence type="ECO:0000313" key="9">
    <source>
        <dbReference type="Proteomes" id="UP000623067"/>
    </source>
</evidence>
<dbReference type="InterPro" id="IPR029058">
    <property type="entry name" value="AB_hydrolase_fold"/>
</dbReference>
<dbReference type="AlphaFoldDB" id="A0A916TBE8"/>
<dbReference type="Pfam" id="PF00561">
    <property type="entry name" value="Abhydrolase_1"/>
    <property type="match status" value="1"/>
</dbReference>
<protein>
    <submittedName>
        <fullName evidence="8">Class I poly(R)-hydroxyalkanoic acid synthase</fullName>
    </submittedName>
</protein>
<feature type="domain" description="AB hydrolase-1" evidence="6">
    <location>
        <begin position="263"/>
        <end position="504"/>
    </location>
</feature>
<dbReference type="EMBL" id="BMIH01000004">
    <property type="protein sequence ID" value="GGB38905.1"/>
    <property type="molecule type" value="Genomic_DNA"/>
</dbReference>
<keyword evidence="9" id="KW-1185">Reference proteome</keyword>
<evidence type="ECO:0000256" key="3">
    <source>
        <dbReference type="ARBA" id="ARBA00022679"/>
    </source>
</evidence>
<keyword evidence="4" id="KW-0012">Acyltransferase</keyword>
<evidence type="ECO:0000313" key="8">
    <source>
        <dbReference type="EMBL" id="GGB38905.1"/>
    </source>
</evidence>
<dbReference type="InterPro" id="IPR010941">
    <property type="entry name" value="PhaC_N"/>
</dbReference>
<dbReference type="PANTHER" id="PTHR36837">
    <property type="entry name" value="POLY(3-HYDROXYALKANOATE) POLYMERASE SUBUNIT PHAC"/>
    <property type="match status" value="1"/>
</dbReference>
<feature type="domain" description="Poly-beta-hydroxybutyrate polymerase N-terminal" evidence="7">
    <location>
        <begin position="95"/>
        <end position="261"/>
    </location>
</feature>
<dbReference type="GO" id="GO:0016746">
    <property type="term" value="F:acyltransferase activity"/>
    <property type="evidence" value="ECO:0007669"/>
    <property type="project" value="UniProtKB-KW"/>
</dbReference>
<dbReference type="GO" id="GO:0005737">
    <property type="term" value="C:cytoplasm"/>
    <property type="evidence" value="ECO:0007669"/>
    <property type="project" value="UniProtKB-SubCell"/>
</dbReference>
<evidence type="ECO:0000256" key="5">
    <source>
        <dbReference type="SAM" id="MobiDB-lite"/>
    </source>
</evidence>
<evidence type="ECO:0000256" key="4">
    <source>
        <dbReference type="ARBA" id="ARBA00023315"/>
    </source>
</evidence>
<dbReference type="NCBIfam" id="TIGR01838">
    <property type="entry name" value="PHA_synth_I"/>
    <property type="match status" value="1"/>
</dbReference>
<evidence type="ECO:0000256" key="2">
    <source>
        <dbReference type="ARBA" id="ARBA00022490"/>
    </source>
</evidence>
<feature type="region of interest" description="Disordered" evidence="5">
    <location>
        <begin position="561"/>
        <end position="580"/>
    </location>
</feature>
<evidence type="ECO:0000259" key="6">
    <source>
        <dbReference type="Pfam" id="PF00561"/>
    </source>
</evidence>
<dbReference type="InterPro" id="IPR000073">
    <property type="entry name" value="AB_hydrolase_1"/>
</dbReference>
<dbReference type="SUPFAM" id="SSF53474">
    <property type="entry name" value="alpha/beta-Hydrolases"/>
    <property type="match status" value="1"/>
</dbReference>
<dbReference type="GO" id="GO:0042619">
    <property type="term" value="P:poly-hydroxybutyrate biosynthetic process"/>
    <property type="evidence" value="ECO:0007669"/>
    <property type="project" value="InterPro"/>
</dbReference>
<comment type="caution">
    <text evidence="8">The sequence shown here is derived from an EMBL/GenBank/DDBJ whole genome shotgun (WGS) entry which is preliminary data.</text>
</comment>
<gene>
    <name evidence="8" type="ORF">GCM10011380_30440</name>
</gene>
<organism evidence="8 9">
    <name type="scientific">Sphingomonas metalli</name>
    <dbReference type="NCBI Taxonomy" id="1779358"/>
    <lineage>
        <taxon>Bacteria</taxon>
        <taxon>Pseudomonadati</taxon>
        <taxon>Pseudomonadota</taxon>
        <taxon>Alphaproteobacteria</taxon>
        <taxon>Sphingomonadales</taxon>
        <taxon>Sphingomonadaceae</taxon>
        <taxon>Sphingomonas</taxon>
    </lineage>
</organism>
<feature type="region of interest" description="Disordered" evidence="5">
    <location>
        <begin position="1"/>
        <end position="23"/>
    </location>
</feature>
<comment type="subcellular location">
    <subcellularLocation>
        <location evidence="1">Cytoplasm</location>
    </subcellularLocation>
</comment>
<sequence>MAASPTDTAPPEQGGTPGAAAGFPSLEEMQHWTWVIGRMQQMMMEQGLAALPEVPGVNDAATIERLHDFWSDSLTLWQRFLTPGGAAEPGAPPADKRFRAEAWREPAFDLVRQSYQTIADHLLRGIDALDGVEPAQKEKIRFATRALVEAMSPANFPWTNPEVIERTIETRGENLMKGLQHMLADIARGQLTHTDGGAFQVGRDLATTPGQVVKRTPLYELIQYAPVTDTVADTPLVIFPPWINRFYILDLTPEKSFIRWATQQGLTVFMVSWRSADASMKDVSWDDYVRAQIDAIETVRDLLGVKAVHTIGYCVAGTTLAATLALLAARGEADRVASATFFTAQVDFAEAGELKHFVDDEQLAMIAALSPEGFLDGRYMAATFNLLRGRDLIWNYVTNNYLLGKDYAPFDLLHWNGDITNLPAKWHLSYLTDLYRDNLLVKPGAISVDGTPIDLSRVATPSYVQAGREDHIAPAESVWKVTQHFAGPVRFVLAGSGHIAGVVNPPAAGKYQYWTNDAPAESLADFVAGATETKGSWWPDWQAWLAQRGGGQVPATGARVPGEGALPALEPAPGRYVTQR</sequence>
<keyword evidence="2" id="KW-0963">Cytoplasm</keyword>
<dbReference type="InterPro" id="IPR051321">
    <property type="entry name" value="PHA/PHB_synthase"/>
</dbReference>
<keyword evidence="3" id="KW-0808">Transferase</keyword>
<proteinExistence type="predicted"/>
<name>A0A916TBE8_9SPHN</name>
<dbReference type="PANTHER" id="PTHR36837:SF5">
    <property type="entry name" value="POLY-3-HYDROXYBUTYRATE SYNTHASE"/>
    <property type="match status" value="1"/>
</dbReference>
<dbReference type="Gene3D" id="3.40.50.1820">
    <property type="entry name" value="alpha/beta hydrolase"/>
    <property type="match status" value="1"/>
</dbReference>
<reference evidence="8" key="2">
    <citation type="submission" date="2020-09" db="EMBL/GenBank/DDBJ databases">
        <authorList>
            <person name="Sun Q."/>
            <person name="Zhou Y."/>
        </authorList>
    </citation>
    <scope>NUCLEOTIDE SEQUENCE</scope>
    <source>
        <strain evidence="8">CGMCC 1.15330</strain>
    </source>
</reference>
<dbReference type="Proteomes" id="UP000623067">
    <property type="component" value="Unassembled WGS sequence"/>
</dbReference>
<dbReference type="Pfam" id="PF07167">
    <property type="entry name" value="PhaC_N"/>
    <property type="match status" value="1"/>
</dbReference>
<accession>A0A916TBE8</accession>
<reference evidence="8" key="1">
    <citation type="journal article" date="2014" name="Int. J. Syst. Evol. Microbiol.">
        <title>Complete genome sequence of Corynebacterium casei LMG S-19264T (=DSM 44701T), isolated from a smear-ripened cheese.</title>
        <authorList>
            <consortium name="US DOE Joint Genome Institute (JGI-PGF)"/>
            <person name="Walter F."/>
            <person name="Albersmeier A."/>
            <person name="Kalinowski J."/>
            <person name="Ruckert C."/>
        </authorList>
    </citation>
    <scope>NUCLEOTIDE SEQUENCE</scope>
    <source>
        <strain evidence="8">CGMCC 1.15330</strain>
    </source>
</reference>